<name>A0ABM8AIT2_9DEIO</name>
<evidence type="ECO:0000256" key="1">
    <source>
        <dbReference type="ARBA" id="ARBA00022723"/>
    </source>
</evidence>
<dbReference type="Proteomes" id="UP001064971">
    <property type="component" value="Plasmid pDAETH-1"/>
</dbReference>
<evidence type="ECO:0000313" key="4">
    <source>
        <dbReference type="EMBL" id="BDP43718.1"/>
    </source>
</evidence>
<gene>
    <name evidence="4" type="ORF">DAETH_36870</name>
</gene>
<accession>A0ABM8AIT2</accession>
<evidence type="ECO:0000313" key="5">
    <source>
        <dbReference type="Proteomes" id="UP001064971"/>
    </source>
</evidence>
<dbReference type="RefSeq" id="WP_264777578.1">
    <property type="nucleotide sequence ID" value="NZ_AP026561.1"/>
</dbReference>
<feature type="modified residue" description="N6-carboxylysine" evidence="3">
    <location>
        <position position="147"/>
    </location>
</feature>
<evidence type="ECO:0000256" key="2">
    <source>
        <dbReference type="ARBA" id="ARBA00022801"/>
    </source>
</evidence>
<reference evidence="4" key="1">
    <citation type="submission" date="2022-07" db="EMBL/GenBank/DDBJ databases">
        <title>Complete Genome Sequence of the Radioresistant Bacterium Deinococcus aetherius ST0316, Isolated from the Air Dust collected in Lower Stratosphere above Japan.</title>
        <authorList>
            <person name="Satoh K."/>
            <person name="Hagiwara K."/>
            <person name="Katsumata K."/>
            <person name="Kubo A."/>
            <person name="Yokobori S."/>
            <person name="Yamagishi A."/>
            <person name="Oono Y."/>
            <person name="Narumi I."/>
        </authorList>
    </citation>
    <scope>NUCLEOTIDE SEQUENCE</scope>
    <source>
        <strain evidence="4">ST0316</strain>
        <plasmid evidence="4">pDAETH-1</plasmid>
    </source>
</reference>
<organism evidence="4 5">
    <name type="scientific">Deinococcus aetherius</name>
    <dbReference type="NCBI Taxonomy" id="200252"/>
    <lineage>
        <taxon>Bacteria</taxon>
        <taxon>Thermotogati</taxon>
        <taxon>Deinococcota</taxon>
        <taxon>Deinococci</taxon>
        <taxon>Deinococcales</taxon>
        <taxon>Deinococcaceae</taxon>
        <taxon>Deinococcus</taxon>
    </lineage>
</organism>
<evidence type="ECO:0000256" key="3">
    <source>
        <dbReference type="PROSITE-ProRule" id="PRU00679"/>
    </source>
</evidence>
<dbReference type="PROSITE" id="PS51347">
    <property type="entry name" value="PHOSPHOTRIESTERASE_2"/>
    <property type="match status" value="1"/>
</dbReference>
<dbReference type="PANTHER" id="PTHR10819">
    <property type="entry name" value="PHOSPHOTRIESTERASE-RELATED"/>
    <property type="match status" value="1"/>
</dbReference>
<proteinExistence type="inferred from homology"/>
<geneLocation type="plasmid" evidence="4 5">
    <name>pDAETH-1</name>
</geneLocation>
<protein>
    <submittedName>
        <fullName evidence="4">Phosphotriesterase-related protein</fullName>
    </submittedName>
</protein>
<dbReference type="EMBL" id="AP026561">
    <property type="protein sequence ID" value="BDP43718.1"/>
    <property type="molecule type" value="Genomic_DNA"/>
</dbReference>
<dbReference type="PIRSF" id="PIRSF016839">
    <property type="entry name" value="PhP"/>
    <property type="match status" value="1"/>
</dbReference>
<dbReference type="InterPro" id="IPR001559">
    <property type="entry name" value="Phosphotriesterase"/>
</dbReference>
<keyword evidence="5" id="KW-1185">Reference proteome</keyword>
<dbReference type="PANTHER" id="PTHR10819:SF3">
    <property type="entry name" value="PHOSPHOTRIESTERASE-RELATED PROTEIN"/>
    <property type="match status" value="1"/>
</dbReference>
<dbReference type="SUPFAM" id="SSF51556">
    <property type="entry name" value="Metallo-dependent hydrolases"/>
    <property type="match status" value="1"/>
</dbReference>
<dbReference type="InterPro" id="IPR032466">
    <property type="entry name" value="Metal_Hydrolase"/>
</dbReference>
<sequence length="332" mass="36043">MNTVETTLGPLGADRLGRVNAHEHLIIDGGYTVVKEPDFKLDSVEKAVEEVGYWKAAGGGLIVDTMPFGCGRNVDKLVAISEATGVPILVPSGFQKSSYYLPDHWQHRFDEETIAGLLIAELTEGADRNNYDTPVVDRSAVRAGFVKVAGDYQVVKPTTLKLIRAAGRAHRATGCPILVHTEMGTAGDELLDLLEEAGVPPSRVMLSHLDRNPDVFVHARLAARGALLQYDTPGRIKYQPESVLVRLMRDVIDAGFGANLLLGGDTARRSYWKAYGGGPGLAYILDTFDGRLREEGFTQDELNAIWTENPARWLGLTASTETAPSEERAASA</sequence>
<keyword evidence="4" id="KW-0614">Plasmid</keyword>
<dbReference type="Pfam" id="PF02126">
    <property type="entry name" value="PTE"/>
    <property type="match status" value="1"/>
</dbReference>
<dbReference type="Gene3D" id="3.20.20.140">
    <property type="entry name" value="Metal-dependent hydrolases"/>
    <property type="match status" value="1"/>
</dbReference>
<keyword evidence="1" id="KW-0479">Metal-binding</keyword>
<comment type="similarity">
    <text evidence="3">Belongs to the metallo-dependent hydrolases superfamily. Phosphotriesterase family.</text>
</comment>
<keyword evidence="2" id="KW-0378">Hydrolase</keyword>